<dbReference type="Pfam" id="PF13377">
    <property type="entry name" value="Peripla_BP_3"/>
    <property type="match status" value="1"/>
</dbReference>
<accession>A0ABW8JTY3</accession>
<evidence type="ECO:0000256" key="3">
    <source>
        <dbReference type="ARBA" id="ARBA00023163"/>
    </source>
</evidence>
<organism evidence="5 6">
    <name type="scientific">Dyella ginsengisoli</name>
    <dbReference type="NCBI Taxonomy" id="363848"/>
    <lineage>
        <taxon>Bacteria</taxon>
        <taxon>Pseudomonadati</taxon>
        <taxon>Pseudomonadota</taxon>
        <taxon>Gammaproteobacteria</taxon>
        <taxon>Lysobacterales</taxon>
        <taxon>Rhodanobacteraceae</taxon>
        <taxon>Dyella</taxon>
    </lineage>
</organism>
<dbReference type="Pfam" id="PF00356">
    <property type="entry name" value="LacI"/>
    <property type="match status" value="1"/>
</dbReference>
<name>A0ABW8JTY3_9GAMM</name>
<dbReference type="InterPro" id="IPR010982">
    <property type="entry name" value="Lambda_DNA-bd_dom_sf"/>
</dbReference>
<feature type="domain" description="HTH lacI-type" evidence="4">
    <location>
        <begin position="7"/>
        <end position="61"/>
    </location>
</feature>
<dbReference type="Proteomes" id="UP001620460">
    <property type="component" value="Unassembled WGS sequence"/>
</dbReference>
<dbReference type="CDD" id="cd06295">
    <property type="entry name" value="PBP1_CelR"/>
    <property type="match status" value="1"/>
</dbReference>
<keyword evidence="3" id="KW-0804">Transcription</keyword>
<evidence type="ECO:0000259" key="4">
    <source>
        <dbReference type="PROSITE" id="PS50932"/>
    </source>
</evidence>
<dbReference type="SUPFAM" id="SSF47413">
    <property type="entry name" value="lambda repressor-like DNA-binding domains"/>
    <property type="match status" value="1"/>
</dbReference>
<evidence type="ECO:0000256" key="2">
    <source>
        <dbReference type="ARBA" id="ARBA00023125"/>
    </source>
</evidence>
<dbReference type="InterPro" id="IPR028082">
    <property type="entry name" value="Peripla_BP_I"/>
</dbReference>
<dbReference type="SUPFAM" id="SSF53822">
    <property type="entry name" value="Periplasmic binding protein-like I"/>
    <property type="match status" value="1"/>
</dbReference>
<protein>
    <submittedName>
        <fullName evidence="5">LacI family DNA-binding transcriptional regulator</fullName>
    </submittedName>
</protein>
<comment type="caution">
    <text evidence="5">The sequence shown here is derived from an EMBL/GenBank/DDBJ whole genome shotgun (WGS) entry which is preliminary data.</text>
</comment>
<dbReference type="RefSeq" id="WP_404631885.1">
    <property type="nucleotide sequence ID" value="NZ_JADIKM010000002.1"/>
</dbReference>
<dbReference type="Gene3D" id="1.10.260.40">
    <property type="entry name" value="lambda repressor-like DNA-binding domains"/>
    <property type="match status" value="1"/>
</dbReference>
<gene>
    <name evidence="5" type="ORF">ISP17_08030</name>
</gene>
<dbReference type="InterPro" id="IPR000843">
    <property type="entry name" value="HTH_LacI"/>
</dbReference>
<sequence length="348" mass="37607">MATKGKITSLDIAYLAGVSQATVSRALRGSPLVNEETRRRIEAAVKQLNYKVDKNASNLRTQHSGTLALLIFEDPTADDSHINPFFLSMLGSITRACAQHGYDLLISFQQFSRDWHADYADSKKADGIILLGYGDYLAYRDKLATLVEQGTQSVRWGAVLPDQPDVSIGCDNFQGGRAIAEHLLAQGCRRIAFIGDASSHYPEFQERYRGYADVLAAAGVAVDPALQVDAETTELAGYEAMQALIASGAPFDAVFAASDLIAFGAMRALDEHGLKVPEDVALAGFDDIPMARFVNPALTTVLQDTRQAGEMLVEALLRMIRGEKVESAILPVKLTVRRSSLRGGAGGK</sequence>
<dbReference type="GO" id="GO:0003677">
    <property type="term" value="F:DNA binding"/>
    <property type="evidence" value="ECO:0007669"/>
    <property type="project" value="UniProtKB-KW"/>
</dbReference>
<dbReference type="EMBL" id="JADIKM010000002">
    <property type="protein sequence ID" value="MFK2903909.1"/>
    <property type="molecule type" value="Genomic_DNA"/>
</dbReference>
<dbReference type="PROSITE" id="PS50932">
    <property type="entry name" value="HTH_LACI_2"/>
    <property type="match status" value="1"/>
</dbReference>
<evidence type="ECO:0000313" key="6">
    <source>
        <dbReference type="Proteomes" id="UP001620460"/>
    </source>
</evidence>
<keyword evidence="2 5" id="KW-0238">DNA-binding</keyword>
<keyword evidence="1" id="KW-0805">Transcription regulation</keyword>
<dbReference type="CDD" id="cd01392">
    <property type="entry name" value="HTH_LacI"/>
    <property type="match status" value="1"/>
</dbReference>
<dbReference type="InterPro" id="IPR046335">
    <property type="entry name" value="LacI/GalR-like_sensor"/>
</dbReference>
<dbReference type="SMART" id="SM00354">
    <property type="entry name" value="HTH_LACI"/>
    <property type="match status" value="1"/>
</dbReference>
<dbReference type="Gene3D" id="3.40.50.2300">
    <property type="match status" value="2"/>
</dbReference>
<keyword evidence="6" id="KW-1185">Reference proteome</keyword>
<reference evidence="5 6" key="1">
    <citation type="submission" date="2020-10" db="EMBL/GenBank/DDBJ databases">
        <title>Phylogeny of dyella-like bacteria.</title>
        <authorList>
            <person name="Fu J."/>
        </authorList>
    </citation>
    <scope>NUCLEOTIDE SEQUENCE [LARGE SCALE GENOMIC DNA]</scope>
    <source>
        <strain evidence="5 6">Gsoil3046</strain>
    </source>
</reference>
<dbReference type="PANTHER" id="PTHR30146:SF120">
    <property type="entry name" value="ALANINE RACEMASE"/>
    <property type="match status" value="1"/>
</dbReference>
<evidence type="ECO:0000313" key="5">
    <source>
        <dbReference type="EMBL" id="MFK2903909.1"/>
    </source>
</evidence>
<proteinExistence type="predicted"/>
<evidence type="ECO:0000256" key="1">
    <source>
        <dbReference type="ARBA" id="ARBA00023015"/>
    </source>
</evidence>
<dbReference type="PANTHER" id="PTHR30146">
    <property type="entry name" value="LACI-RELATED TRANSCRIPTIONAL REPRESSOR"/>
    <property type="match status" value="1"/>
</dbReference>